<evidence type="ECO:0000256" key="1">
    <source>
        <dbReference type="SAM" id="MobiDB-lite"/>
    </source>
</evidence>
<name>A0AAV0BFM5_PHAPC</name>
<feature type="region of interest" description="Disordered" evidence="1">
    <location>
        <begin position="201"/>
        <end position="238"/>
    </location>
</feature>
<dbReference type="Proteomes" id="UP001153365">
    <property type="component" value="Unassembled WGS sequence"/>
</dbReference>
<comment type="caution">
    <text evidence="2">The sequence shown here is derived from an EMBL/GenBank/DDBJ whole genome shotgun (WGS) entry which is preliminary data.</text>
</comment>
<proteinExistence type="predicted"/>
<evidence type="ECO:0000313" key="3">
    <source>
        <dbReference type="Proteomes" id="UP001153365"/>
    </source>
</evidence>
<gene>
    <name evidence="2" type="ORF">PPACK8108_LOCUS20311</name>
</gene>
<organism evidence="2 3">
    <name type="scientific">Phakopsora pachyrhizi</name>
    <name type="common">Asian soybean rust disease fungus</name>
    <dbReference type="NCBI Taxonomy" id="170000"/>
    <lineage>
        <taxon>Eukaryota</taxon>
        <taxon>Fungi</taxon>
        <taxon>Dikarya</taxon>
        <taxon>Basidiomycota</taxon>
        <taxon>Pucciniomycotina</taxon>
        <taxon>Pucciniomycetes</taxon>
        <taxon>Pucciniales</taxon>
        <taxon>Phakopsoraceae</taxon>
        <taxon>Phakopsora</taxon>
    </lineage>
</organism>
<dbReference type="EMBL" id="CALTRL010005742">
    <property type="protein sequence ID" value="CAH7685739.1"/>
    <property type="molecule type" value="Genomic_DNA"/>
</dbReference>
<feature type="compositionally biased region" description="Basic and acidic residues" evidence="1">
    <location>
        <begin position="203"/>
        <end position="230"/>
    </location>
</feature>
<protein>
    <submittedName>
        <fullName evidence="2">Expressed protein</fullName>
    </submittedName>
</protein>
<evidence type="ECO:0000313" key="2">
    <source>
        <dbReference type="EMBL" id="CAH7685739.1"/>
    </source>
</evidence>
<accession>A0AAV0BFM5</accession>
<sequence>MTHFVCAGGLYQSSKYLWRFKGPQLIFLFCLIDFFSSSNSLNLSSIRPLKSTSSLDSASLGEKSLHSDLKFGHLSDEISGRIPPKTDIGLQHTGKKNSWPTLNFDHLSEDTLKLRWSPKKLRNQNIQEPLKSKRLLPRTLEALKSFWKNLLEKLKKKITKGLANHEIYEKDLDYNSFPHELNEWTEIKLLKPKIIKQQQKALQSDEKVSVQEQRSKKSESLERSKSDLKQESGNIDSITNQGIQNLPIVKIDEEKVKEESIIERFREHQKKNPKKKKDDLEKVKKKQEMIFAFVDFIFEALKADEKLLATAVDDVMESINLFKVKKKLITVKINNSFQAVNNRFHKSNENIVKLYSPYKSWYQMYSDQDGEKKALCNFTLDMIFKLVESGDSWGWAGIGHEEIKSAIEKTTMKARNGKLPQLTESASK</sequence>
<dbReference type="AlphaFoldDB" id="A0AAV0BFM5"/>
<reference evidence="2" key="1">
    <citation type="submission" date="2022-06" db="EMBL/GenBank/DDBJ databases">
        <authorList>
            <consortium name="SYNGENTA / RWTH Aachen University"/>
        </authorList>
    </citation>
    <scope>NUCLEOTIDE SEQUENCE</scope>
</reference>
<keyword evidence="3" id="KW-1185">Reference proteome</keyword>